<dbReference type="EMBL" id="CAJNJQ010001365">
    <property type="protein sequence ID" value="CAE7135453.1"/>
    <property type="molecule type" value="Genomic_DNA"/>
</dbReference>
<accession>A0A8H3E0U8</accession>
<sequence length="151" mass="16161">MIMYKEAKRTRRPLQSRNMSNLLSSLEGIGTFRTTVSARSARPVGDVEWHKCIETDNPRAECGSIVVPLDYFDPSAGTATIALAKYKADPELHRGSVFVNPGGPGAPGKLLVTKLGDSLATSKFGGHFDIVAFDPRGIGETTYVGFGTGES</sequence>
<comment type="caution">
    <text evidence="1">The sequence shown here is derived from an EMBL/GenBank/DDBJ whole genome shotgun (WGS) entry which is preliminary data.</text>
</comment>
<proteinExistence type="predicted"/>
<organism evidence="1 2">
    <name type="scientific">Rhizoctonia solani</name>
    <dbReference type="NCBI Taxonomy" id="456999"/>
    <lineage>
        <taxon>Eukaryota</taxon>
        <taxon>Fungi</taxon>
        <taxon>Dikarya</taxon>
        <taxon>Basidiomycota</taxon>
        <taxon>Agaricomycotina</taxon>
        <taxon>Agaricomycetes</taxon>
        <taxon>Cantharellales</taxon>
        <taxon>Ceratobasidiaceae</taxon>
        <taxon>Rhizoctonia</taxon>
    </lineage>
</organism>
<dbReference type="Proteomes" id="UP000663827">
    <property type="component" value="Unassembled WGS sequence"/>
</dbReference>
<evidence type="ECO:0000313" key="1">
    <source>
        <dbReference type="EMBL" id="CAE7135453.1"/>
    </source>
</evidence>
<dbReference type="AlphaFoldDB" id="A0A8H3E0U8"/>
<name>A0A8H3E0U8_9AGAM</name>
<evidence type="ECO:0008006" key="3">
    <source>
        <dbReference type="Google" id="ProtNLM"/>
    </source>
</evidence>
<protein>
    <recommendedName>
        <fullName evidence="3">AB hydrolase-1 domain-containing protein</fullName>
    </recommendedName>
</protein>
<evidence type="ECO:0000313" key="2">
    <source>
        <dbReference type="Proteomes" id="UP000663827"/>
    </source>
</evidence>
<gene>
    <name evidence="1" type="ORF">RDB_LOCUS68235</name>
</gene>
<reference evidence="1" key="1">
    <citation type="submission" date="2021-01" db="EMBL/GenBank/DDBJ databases">
        <authorList>
            <person name="Kaushik A."/>
        </authorList>
    </citation>
    <scope>NUCLEOTIDE SEQUENCE</scope>
    <source>
        <strain evidence="1">AG5</strain>
    </source>
</reference>